<sequence>MKKGILITSPKEIAIGGGISFSSLDRRDLRKALTYWDEIAYLTNNLVYQSDDELDKLKEFGAASELNTPLIGSIRGNQEFIKFIKLSEINTINSKLKENPAYWSVANNSYLDRNEEYLANDKELSLEIELYQTLPVPSADTPLEKIIEFKEKRGTELIAFREYFEGLVIDICDSNSYDRKKNLEIERVKRSLSDIDRVMREGKIKIIYDNLRNIVKKDFLDISAYTATTSGLTAYGVYSTPQLHAFSPMLAGIAACGIAIGYKYINKPQTHTQFNYIRSIRKNFQDS</sequence>
<dbReference type="InterPro" id="IPR046203">
    <property type="entry name" value="DUF6236"/>
</dbReference>
<evidence type="ECO:0000313" key="2">
    <source>
        <dbReference type="Proteomes" id="UP000279962"/>
    </source>
</evidence>
<dbReference type="AlphaFoldDB" id="A0A3G2SWX8"/>
<dbReference type="Proteomes" id="UP000279962">
    <property type="component" value="Plasmid p6_010062"/>
</dbReference>
<geneLocation type="plasmid" evidence="1 2">
    <name>p6_010062</name>
</geneLocation>
<keyword evidence="1" id="KW-0614">Plasmid</keyword>
<organism evidence="1 2">
    <name type="scientific">Acinetobacter wuhouensis</name>
    <dbReference type="NCBI Taxonomy" id="1879050"/>
    <lineage>
        <taxon>Bacteria</taxon>
        <taxon>Pseudomonadati</taxon>
        <taxon>Pseudomonadota</taxon>
        <taxon>Gammaproteobacteria</taxon>
        <taxon>Moraxellales</taxon>
        <taxon>Moraxellaceae</taxon>
        <taxon>Acinetobacter</taxon>
    </lineage>
</organism>
<dbReference type="RefSeq" id="WP_087554474.1">
    <property type="nucleotide sequence ID" value="NZ_CP033126.1"/>
</dbReference>
<protein>
    <submittedName>
        <fullName evidence="1">Uncharacterized protein</fullName>
    </submittedName>
</protein>
<reference evidence="1 2" key="1">
    <citation type="submission" date="2018-10" db="EMBL/GenBank/DDBJ databases">
        <title>The complete genome of Acinetobacter wuhouensis strain WCHAW010062.</title>
        <authorList>
            <person name="Hu Y."/>
            <person name="Long H."/>
            <person name="Feng Y."/>
            <person name="Zong Z."/>
        </authorList>
    </citation>
    <scope>NUCLEOTIDE SEQUENCE [LARGE SCALE GENOMIC DNA]</scope>
    <source>
        <strain evidence="1 2">WCHAW010062</strain>
        <plasmid evidence="1 2">p6_010062</plasmid>
    </source>
</reference>
<evidence type="ECO:0000313" key="1">
    <source>
        <dbReference type="EMBL" id="AYO52325.1"/>
    </source>
</evidence>
<name>A0A3G2SWX8_9GAMM</name>
<dbReference type="EMBL" id="CP033126">
    <property type="protein sequence ID" value="AYO52325.1"/>
    <property type="molecule type" value="Genomic_DNA"/>
</dbReference>
<accession>A0A3G2SWX8</accession>
<proteinExistence type="predicted"/>
<gene>
    <name evidence="1" type="ORF">CDG68_00820</name>
</gene>
<dbReference type="Pfam" id="PF19749">
    <property type="entry name" value="DUF6236"/>
    <property type="match status" value="1"/>
</dbReference>